<feature type="transmembrane region" description="Helical" evidence="3">
    <location>
        <begin position="7"/>
        <end position="27"/>
    </location>
</feature>
<evidence type="ECO:0000256" key="3">
    <source>
        <dbReference type="SAM" id="Phobius"/>
    </source>
</evidence>
<dbReference type="PROSITE" id="PS00448">
    <property type="entry name" value="CLOS_CELLULOSOME_RPT"/>
    <property type="match status" value="1"/>
</dbReference>
<gene>
    <name evidence="6" type="ORF">EFD62_12545</name>
</gene>
<dbReference type="InterPro" id="IPR013830">
    <property type="entry name" value="SGNH_hydro"/>
</dbReference>
<proteinExistence type="inferred from homology"/>
<evidence type="ECO:0000259" key="4">
    <source>
        <dbReference type="PROSITE" id="PS51175"/>
    </source>
</evidence>
<dbReference type="PROSITE" id="PS51175">
    <property type="entry name" value="CBM6"/>
    <property type="match status" value="1"/>
</dbReference>
<dbReference type="PANTHER" id="PTHR43695">
    <property type="entry name" value="PUTATIVE (AFU_ORTHOLOGUE AFUA_2G17250)-RELATED"/>
    <property type="match status" value="1"/>
</dbReference>
<dbReference type="Pfam" id="PF00657">
    <property type="entry name" value="Lipase_GDSL"/>
    <property type="match status" value="1"/>
</dbReference>
<dbReference type="InterPro" id="IPR037459">
    <property type="entry name" value="RhgT-like"/>
</dbReference>
<dbReference type="InterPro" id="IPR005084">
    <property type="entry name" value="CBM6"/>
</dbReference>
<dbReference type="PANTHER" id="PTHR43695:SF1">
    <property type="entry name" value="RHAMNOGALACTURONAN ACETYLESTERASE"/>
    <property type="match status" value="1"/>
</dbReference>
<dbReference type="RefSeq" id="WP_069196155.1">
    <property type="nucleotide sequence ID" value="NZ_RLII01000019.1"/>
</dbReference>
<dbReference type="Gene3D" id="3.40.50.1110">
    <property type="entry name" value="SGNH hydrolase"/>
    <property type="match status" value="2"/>
</dbReference>
<dbReference type="Pfam" id="PF03422">
    <property type="entry name" value="CBM_6"/>
    <property type="match status" value="1"/>
</dbReference>
<comment type="caution">
    <text evidence="6">The sequence shown here is derived from an EMBL/GenBank/DDBJ whole genome shotgun (WGS) entry which is preliminary data.</text>
</comment>
<keyword evidence="3" id="KW-0472">Membrane</keyword>
<dbReference type="InterPro" id="IPR036514">
    <property type="entry name" value="SGNH_hydro_sf"/>
</dbReference>
<organism evidence="6 7">
    <name type="scientific">Acetivibrio mesophilus</name>
    <dbReference type="NCBI Taxonomy" id="2487273"/>
    <lineage>
        <taxon>Bacteria</taxon>
        <taxon>Bacillati</taxon>
        <taxon>Bacillota</taxon>
        <taxon>Clostridia</taxon>
        <taxon>Eubacteriales</taxon>
        <taxon>Oscillospiraceae</taxon>
        <taxon>Acetivibrio</taxon>
    </lineage>
</organism>
<comment type="similarity">
    <text evidence="1">Belongs to the 'GDSL' lipolytic enzyme family.</text>
</comment>
<dbReference type="SUPFAM" id="SSF52266">
    <property type="entry name" value="SGNH hydrolase"/>
    <property type="match status" value="2"/>
</dbReference>
<dbReference type="GO" id="GO:0030246">
    <property type="term" value="F:carbohydrate binding"/>
    <property type="evidence" value="ECO:0007669"/>
    <property type="project" value="InterPro"/>
</dbReference>
<dbReference type="CDD" id="cd14256">
    <property type="entry name" value="Dockerin_I"/>
    <property type="match status" value="1"/>
</dbReference>
<dbReference type="Pfam" id="PF21254">
    <property type="entry name" value="AGA-YXIM_GBD"/>
    <property type="match status" value="1"/>
</dbReference>
<dbReference type="GO" id="GO:0000272">
    <property type="term" value="P:polysaccharide catabolic process"/>
    <property type="evidence" value="ECO:0007669"/>
    <property type="project" value="InterPro"/>
</dbReference>
<evidence type="ECO:0000313" key="6">
    <source>
        <dbReference type="EMBL" id="RXE58375.1"/>
    </source>
</evidence>
<evidence type="ECO:0000256" key="1">
    <source>
        <dbReference type="ARBA" id="ARBA00008668"/>
    </source>
</evidence>
<name>A0A4Q0I3U8_9FIRM</name>
<dbReference type="CDD" id="cd01821">
    <property type="entry name" value="Rhamnogalacturan_acetylesterase_like"/>
    <property type="match status" value="2"/>
</dbReference>
<evidence type="ECO:0000256" key="2">
    <source>
        <dbReference type="ARBA" id="ARBA00022801"/>
    </source>
</evidence>
<dbReference type="EMBL" id="RLII01000019">
    <property type="protein sequence ID" value="RXE58375.1"/>
    <property type="molecule type" value="Genomic_DNA"/>
</dbReference>
<dbReference type="InterPro" id="IPR002105">
    <property type="entry name" value="Dockerin_1_rpt"/>
</dbReference>
<dbReference type="OrthoDB" id="9807041at2"/>
<dbReference type="Gene3D" id="1.10.1330.10">
    <property type="entry name" value="Dockerin domain"/>
    <property type="match status" value="1"/>
</dbReference>
<dbReference type="GO" id="GO:0016788">
    <property type="term" value="F:hydrolase activity, acting on ester bonds"/>
    <property type="evidence" value="ECO:0007669"/>
    <property type="project" value="InterPro"/>
</dbReference>
<dbReference type="Proteomes" id="UP000289166">
    <property type="component" value="Unassembled WGS sequence"/>
</dbReference>
<keyword evidence="7" id="KW-1185">Reference proteome</keyword>
<dbReference type="AlphaFoldDB" id="A0A4Q0I3U8"/>
<dbReference type="InterPro" id="IPR049033">
    <property type="entry name" value="AGA-YXIM_GBD"/>
</dbReference>
<reference evidence="7" key="1">
    <citation type="submission" date="2018-11" db="EMBL/GenBank/DDBJ databases">
        <title>Genome sequencing of a novel mesophilic and cellulolytic organism within the genus Hungateiclostridium.</title>
        <authorList>
            <person name="Rettenmaier R."/>
            <person name="Liebl W."/>
            <person name="Zverlov V."/>
        </authorList>
    </citation>
    <scope>NUCLEOTIDE SEQUENCE [LARGE SCALE GENOMIC DNA]</scope>
    <source>
        <strain evidence="7">N2K1</strain>
    </source>
</reference>
<feature type="domain" description="Dockerin" evidence="5">
    <location>
        <begin position="401"/>
        <end position="471"/>
    </location>
</feature>
<keyword evidence="2" id="KW-0378">Hydrolase</keyword>
<accession>A0A4Q0I3U8</accession>
<dbReference type="PROSITE" id="PS51257">
    <property type="entry name" value="PROKAR_LIPOPROTEIN"/>
    <property type="match status" value="1"/>
</dbReference>
<dbReference type="Pfam" id="PF00404">
    <property type="entry name" value="Dockerin_1"/>
    <property type="match status" value="1"/>
</dbReference>
<dbReference type="InterPro" id="IPR008979">
    <property type="entry name" value="Galactose-bd-like_sf"/>
</dbReference>
<dbReference type="GO" id="GO:0004553">
    <property type="term" value="F:hydrolase activity, hydrolyzing O-glycosyl compounds"/>
    <property type="evidence" value="ECO:0007669"/>
    <property type="project" value="InterPro"/>
</dbReference>
<feature type="domain" description="CBM6" evidence="4">
    <location>
        <begin position="479"/>
        <end position="603"/>
    </location>
</feature>
<dbReference type="SUPFAM" id="SSF63446">
    <property type="entry name" value="Type I dockerin domain"/>
    <property type="match status" value="1"/>
</dbReference>
<dbReference type="InterPro" id="IPR036439">
    <property type="entry name" value="Dockerin_dom_sf"/>
</dbReference>
<evidence type="ECO:0000259" key="5">
    <source>
        <dbReference type="PROSITE" id="PS51766"/>
    </source>
</evidence>
<dbReference type="InterPro" id="IPR016134">
    <property type="entry name" value="Dockerin_dom"/>
</dbReference>
<sequence length="834" mass="91679">MKKRKLSFFISIIMIITMLGCFLDLHVNAASNEYKFDFGGGAVQPGYIGVSASTAYSKSRGYGFNTPWNMKDVTASGSGLTSDAVQFMAYGTKSENTFNVDLDNGLYEVKVILGNTSRASVAAEGVYQIINMTGNCATDKFQIPITDGQLNILVTAGKEGTAFTLSALEIKKISNVPVTNRTIYIGGDSTVCNYYPLDGSAQAGWGQMLSKFVDTNTFQIRNMASSGQIARGFRDDGQFEAIMKYLKPGDIFILQLGINDTNSKNSTTEAQFKEIMTDMVVKAKATGATMVLSTPQGRATDFNSSNVHDSQNRWYRRATIEVAKEQGVRLVDLNVLSSKYFTSIGKDATIALYMPDDSLHPNREGATQLARIVAEDLADLFKAPVVTPTSTPTATPTNTPKSYLYGDVNGSGTVDSTDCTWMKRYLLKQVKSFPIENGTIVADLNGNGTVDSIDYTLLKRFVLKIIKEFPVEKQKNESVIYQAEDAIISQALLETINAGYTGDSYVNYYNEIGGYIEWNVNAPSSGAFALTFRFANGTTVNRPMEIKVNGNIIKSSMDFISTGAWTSWIETSVVVKLEQGNNVIRATAITSDGGPNVDYLKVSPSTEPAVTPEPTPEGKITIYIASDSTAQTYRASYAPQAGWGQFLGQYFTSNIVVDNRAIAGRSSKSFVIEGRLDEILNVIKPGDYLFIQFGHNDATITNPDRYAAPYTTYKEYLGKYVDGARQKGAIPILITPVARLNYKNNSFVNDFPDYCIAMKQVAEEKNVKLIDLMTKSLNYYTSIGYNETYKLFMVSVNNTDYTHFTEKGAEQIARLVSQGVKEINLDISKYLKAN</sequence>
<evidence type="ECO:0000313" key="7">
    <source>
        <dbReference type="Proteomes" id="UP000289166"/>
    </source>
</evidence>
<keyword evidence="3" id="KW-0812">Transmembrane</keyword>
<dbReference type="SUPFAM" id="SSF49785">
    <property type="entry name" value="Galactose-binding domain-like"/>
    <property type="match status" value="2"/>
</dbReference>
<dbReference type="PROSITE" id="PS51766">
    <property type="entry name" value="DOCKERIN"/>
    <property type="match status" value="1"/>
</dbReference>
<dbReference type="Pfam" id="PF13472">
    <property type="entry name" value="Lipase_GDSL_2"/>
    <property type="match status" value="1"/>
</dbReference>
<keyword evidence="3" id="KW-1133">Transmembrane helix</keyword>
<protein>
    <submittedName>
        <fullName evidence="6">Carbohydrate-binding protein</fullName>
    </submittedName>
</protein>
<dbReference type="Gene3D" id="2.60.120.430">
    <property type="entry name" value="Galactose-binding lectin"/>
    <property type="match status" value="1"/>
</dbReference>
<dbReference type="InterPro" id="IPR001087">
    <property type="entry name" value="GDSL"/>
</dbReference>
<dbReference type="CDD" id="cd04082">
    <property type="entry name" value="CBM35_pectate_lyase-like"/>
    <property type="match status" value="1"/>
</dbReference>
<dbReference type="Gene3D" id="2.60.120.260">
    <property type="entry name" value="Galactose-binding domain-like"/>
    <property type="match status" value="1"/>
</dbReference>